<feature type="non-terminal residue" evidence="3">
    <location>
        <position position="278"/>
    </location>
</feature>
<organism evidence="3 4">
    <name type="scientific">Cryptotermes secundus</name>
    <dbReference type="NCBI Taxonomy" id="105785"/>
    <lineage>
        <taxon>Eukaryota</taxon>
        <taxon>Metazoa</taxon>
        <taxon>Ecdysozoa</taxon>
        <taxon>Arthropoda</taxon>
        <taxon>Hexapoda</taxon>
        <taxon>Insecta</taxon>
        <taxon>Pterygota</taxon>
        <taxon>Neoptera</taxon>
        <taxon>Polyneoptera</taxon>
        <taxon>Dictyoptera</taxon>
        <taxon>Blattodea</taxon>
        <taxon>Blattoidea</taxon>
        <taxon>Termitoidae</taxon>
        <taxon>Kalotermitidae</taxon>
        <taxon>Cryptotermitinae</taxon>
        <taxon>Cryptotermes</taxon>
    </lineage>
</organism>
<sequence>MAFRPIARDDTEEMWRLQIQSLLNQIPASPIELFQLLHRLIKDVSSKTVSLTQEASQYLSGSAAVTTSQGAALLGSRLLVVTELLSTQTEPPHVWISPNVVASPRLTEALRFGMLEIQEHWETYLDRKDHVAECIDAVKTTVKLNLLGENQSELGNEELILDLGRALYKLHFQLLLLIEASNKMVAALTAVAHNNQLQDVSAEVAAVKASLTRVVEEGADSDHGTPTPTPSPAPTSVTAGCEEAETALLELVQAGKWAAALQHARHNRLACFHLVELH</sequence>
<dbReference type="OrthoDB" id="6287725at2759"/>
<evidence type="ECO:0000313" key="4">
    <source>
        <dbReference type="Proteomes" id="UP000235965"/>
    </source>
</evidence>
<evidence type="ECO:0000256" key="1">
    <source>
        <dbReference type="SAM" id="MobiDB-lite"/>
    </source>
</evidence>
<evidence type="ECO:0000259" key="2">
    <source>
        <dbReference type="Pfam" id="PF19421"/>
    </source>
</evidence>
<reference evidence="3 4" key="1">
    <citation type="submission" date="2017-12" db="EMBL/GenBank/DDBJ databases">
        <title>Hemimetabolous genomes reveal molecular basis of termite eusociality.</title>
        <authorList>
            <person name="Harrison M.C."/>
            <person name="Jongepier E."/>
            <person name="Robertson H.M."/>
            <person name="Arning N."/>
            <person name="Bitard-Feildel T."/>
            <person name="Chao H."/>
            <person name="Childers C.P."/>
            <person name="Dinh H."/>
            <person name="Doddapaneni H."/>
            <person name="Dugan S."/>
            <person name="Gowin J."/>
            <person name="Greiner C."/>
            <person name="Han Y."/>
            <person name="Hu H."/>
            <person name="Hughes D.S.T."/>
            <person name="Huylmans A.-K."/>
            <person name="Kemena C."/>
            <person name="Kremer L.P.M."/>
            <person name="Lee S.L."/>
            <person name="Lopez-Ezquerra A."/>
            <person name="Mallet L."/>
            <person name="Monroy-Kuhn J.M."/>
            <person name="Moser A."/>
            <person name="Murali S.C."/>
            <person name="Muzny D.M."/>
            <person name="Otani S."/>
            <person name="Piulachs M.-D."/>
            <person name="Poelchau M."/>
            <person name="Qu J."/>
            <person name="Schaub F."/>
            <person name="Wada-Katsumata A."/>
            <person name="Worley K.C."/>
            <person name="Xie Q."/>
            <person name="Ylla G."/>
            <person name="Poulsen M."/>
            <person name="Gibbs R.A."/>
            <person name="Schal C."/>
            <person name="Richards S."/>
            <person name="Belles X."/>
            <person name="Korb J."/>
            <person name="Bornberg-Bauer E."/>
        </authorList>
    </citation>
    <scope>NUCLEOTIDE SEQUENCE [LARGE SCALE GENOMIC DNA]</scope>
    <source>
        <tissue evidence="3">Whole body</tissue>
    </source>
</reference>
<proteinExistence type="predicted"/>
<feature type="region of interest" description="Disordered" evidence="1">
    <location>
        <begin position="216"/>
        <end position="238"/>
    </location>
</feature>
<protein>
    <recommendedName>
        <fullName evidence="2">Protein furry C-terminal domain-containing protein</fullName>
    </recommendedName>
</protein>
<accession>A0A2J7QU16</accession>
<dbReference type="AlphaFoldDB" id="A0A2J7QU16"/>
<gene>
    <name evidence="3" type="ORF">B7P43_G05726</name>
</gene>
<keyword evidence="4" id="KW-1185">Reference proteome</keyword>
<comment type="caution">
    <text evidence="3">The sequence shown here is derived from an EMBL/GenBank/DDBJ whole genome shotgun (WGS) entry which is preliminary data.</text>
</comment>
<dbReference type="EMBL" id="NEVH01011192">
    <property type="protein sequence ID" value="PNF32076.1"/>
    <property type="molecule type" value="Genomic_DNA"/>
</dbReference>
<name>A0A2J7QU16_9NEOP</name>
<dbReference type="Proteomes" id="UP000235965">
    <property type="component" value="Unassembled WGS sequence"/>
</dbReference>
<feature type="domain" description="Protein furry C-terminal" evidence="2">
    <location>
        <begin position="2"/>
        <end position="268"/>
    </location>
</feature>
<dbReference type="Pfam" id="PF19421">
    <property type="entry name" value="Fry_C"/>
    <property type="match status" value="1"/>
</dbReference>
<evidence type="ECO:0000313" key="3">
    <source>
        <dbReference type="EMBL" id="PNF32076.1"/>
    </source>
</evidence>
<dbReference type="InterPro" id="IPR045842">
    <property type="entry name" value="Fry_C"/>
</dbReference>